<dbReference type="Proteomes" id="UP000828390">
    <property type="component" value="Unassembled WGS sequence"/>
</dbReference>
<sequence>MPTEAGYHFGGIGMDANGSSVIAVGTEKALNFFTPVSIENDLRTILNITGTG</sequence>
<gene>
    <name evidence="1" type="ORF">DPMN_087209</name>
</gene>
<proteinExistence type="predicted"/>
<name>A0A9D4KRU1_DREPO</name>
<evidence type="ECO:0000313" key="2">
    <source>
        <dbReference type="Proteomes" id="UP000828390"/>
    </source>
</evidence>
<evidence type="ECO:0000313" key="1">
    <source>
        <dbReference type="EMBL" id="KAH3844943.1"/>
    </source>
</evidence>
<reference evidence="1" key="2">
    <citation type="submission" date="2020-11" db="EMBL/GenBank/DDBJ databases">
        <authorList>
            <person name="McCartney M.A."/>
            <person name="Auch B."/>
            <person name="Kono T."/>
            <person name="Mallez S."/>
            <person name="Becker A."/>
            <person name="Gohl D.M."/>
            <person name="Silverstein K.A.T."/>
            <person name="Koren S."/>
            <person name="Bechman K.B."/>
            <person name="Herman A."/>
            <person name="Abrahante J.E."/>
            <person name="Garbe J."/>
        </authorList>
    </citation>
    <scope>NUCLEOTIDE SEQUENCE</scope>
    <source>
        <strain evidence="1">Duluth1</strain>
        <tissue evidence="1">Whole animal</tissue>
    </source>
</reference>
<organism evidence="1 2">
    <name type="scientific">Dreissena polymorpha</name>
    <name type="common">Zebra mussel</name>
    <name type="synonym">Mytilus polymorpha</name>
    <dbReference type="NCBI Taxonomy" id="45954"/>
    <lineage>
        <taxon>Eukaryota</taxon>
        <taxon>Metazoa</taxon>
        <taxon>Spiralia</taxon>
        <taxon>Lophotrochozoa</taxon>
        <taxon>Mollusca</taxon>
        <taxon>Bivalvia</taxon>
        <taxon>Autobranchia</taxon>
        <taxon>Heteroconchia</taxon>
        <taxon>Euheterodonta</taxon>
        <taxon>Imparidentia</taxon>
        <taxon>Neoheterodontei</taxon>
        <taxon>Myida</taxon>
        <taxon>Dreissenoidea</taxon>
        <taxon>Dreissenidae</taxon>
        <taxon>Dreissena</taxon>
    </lineage>
</organism>
<dbReference type="EMBL" id="JAIWYP010000003">
    <property type="protein sequence ID" value="KAH3844943.1"/>
    <property type="molecule type" value="Genomic_DNA"/>
</dbReference>
<protein>
    <submittedName>
        <fullName evidence="1">Uncharacterized protein</fullName>
    </submittedName>
</protein>
<accession>A0A9D4KRU1</accession>
<keyword evidence="2" id="KW-1185">Reference proteome</keyword>
<comment type="caution">
    <text evidence="1">The sequence shown here is derived from an EMBL/GenBank/DDBJ whole genome shotgun (WGS) entry which is preliminary data.</text>
</comment>
<dbReference type="AlphaFoldDB" id="A0A9D4KRU1"/>
<reference evidence="1" key="1">
    <citation type="journal article" date="2019" name="bioRxiv">
        <title>The Genome of the Zebra Mussel, Dreissena polymorpha: A Resource for Invasive Species Research.</title>
        <authorList>
            <person name="McCartney M.A."/>
            <person name="Auch B."/>
            <person name="Kono T."/>
            <person name="Mallez S."/>
            <person name="Zhang Y."/>
            <person name="Obille A."/>
            <person name="Becker A."/>
            <person name="Abrahante J.E."/>
            <person name="Garbe J."/>
            <person name="Badalamenti J.P."/>
            <person name="Herman A."/>
            <person name="Mangelson H."/>
            <person name="Liachko I."/>
            <person name="Sullivan S."/>
            <person name="Sone E.D."/>
            <person name="Koren S."/>
            <person name="Silverstein K.A.T."/>
            <person name="Beckman K.B."/>
            <person name="Gohl D.M."/>
        </authorList>
    </citation>
    <scope>NUCLEOTIDE SEQUENCE</scope>
    <source>
        <strain evidence="1">Duluth1</strain>
        <tissue evidence="1">Whole animal</tissue>
    </source>
</reference>